<accession>A0A1I3DAJ0</accession>
<dbReference type="Pfam" id="PF04237">
    <property type="entry name" value="YjbR"/>
    <property type="match status" value="1"/>
</dbReference>
<reference evidence="1 2" key="1">
    <citation type="submission" date="2016-10" db="EMBL/GenBank/DDBJ databases">
        <authorList>
            <person name="de Groot N.N."/>
        </authorList>
    </citation>
    <scope>NUCLEOTIDE SEQUENCE [LARGE SCALE GENOMIC DNA]</scope>
    <source>
        <strain evidence="1 2">DSM 26000</strain>
    </source>
</reference>
<dbReference type="RefSeq" id="WP_090078440.1">
    <property type="nucleotide sequence ID" value="NZ_FOQT01000001.1"/>
</dbReference>
<dbReference type="Proteomes" id="UP000198931">
    <property type="component" value="Unassembled WGS sequence"/>
</dbReference>
<dbReference type="EMBL" id="FOQT01000001">
    <property type="protein sequence ID" value="SFH83734.1"/>
    <property type="molecule type" value="Genomic_DNA"/>
</dbReference>
<evidence type="ECO:0000313" key="1">
    <source>
        <dbReference type="EMBL" id="SFH83734.1"/>
    </source>
</evidence>
<protein>
    <submittedName>
        <fullName evidence="1">Predicted DNA-binding protein, MmcQ/YjbR family</fullName>
    </submittedName>
</protein>
<dbReference type="PANTHER" id="PTHR35145">
    <property type="entry name" value="CYTOPLASMIC PROTEIN-RELATED"/>
    <property type="match status" value="1"/>
</dbReference>
<dbReference type="PANTHER" id="PTHR35145:SF1">
    <property type="entry name" value="CYTOPLASMIC PROTEIN"/>
    <property type="match status" value="1"/>
</dbReference>
<name>A0A1I3DAJ0_9FLAO</name>
<dbReference type="SUPFAM" id="SSF142906">
    <property type="entry name" value="YjbR-like"/>
    <property type="match status" value="1"/>
</dbReference>
<keyword evidence="2" id="KW-1185">Reference proteome</keyword>
<dbReference type="STRING" id="1125876.SAMN05443292_0348"/>
<dbReference type="InterPro" id="IPR058532">
    <property type="entry name" value="YjbR/MT2646/Rv2570-like"/>
</dbReference>
<dbReference type="InterPro" id="IPR007351">
    <property type="entry name" value="YjbR"/>
</dbReference>
<gene>
    <name evidence="1" type="ORF">SAMN05443292_0348</name>
</gene>
<dbReference type="InterPro" id="IPR038056">
    <property type="entry name" value="YjbR-like_sf"/>
</dbReference>
<evidence type="ECO:0000313" key="2">
    <source>
        <dbReference type="Proteomes" id="UP000198931"/>
    </source>
</evidence>
<dbReference type="AlphaFoldDB" id="A0A1I3DAJ0"/>
<keyword evidence="1" id="KW-0238">DNA-binding</keyword>
<dbReference type="OrthoDB" id="9789813at2"/>
<dbReference type="GO" id="GO:0003677">
    <property type="term" value="F:DNA binding"/>
    <property type="evidence" value="ECO:0007669"/>
    <property type="project" value="UniProtKB-KW"/>
</dbReference>
<organism evidence="1 2">
    <name type="scientific">Halpernia frigidisoli</name>
    <dbReference type="NCBI Taxonomy" id="1125876"/>
    <lineage>
        <taxon>Bacteria</taxon>
        <taxon>Pseudomonadati</taxon>
        <taxon>Bacteroidota</taxon>
        <taxon>Flavobacteriia</taxon>
        <taxon>Flavobacteriales</taxon>
        <taxon>Weeksellaceae</taxon>
        <taxon>Chryseobacterium group</taxon>
        <taxon>Halpernia</taxon>
    </lineage>
</organism>
<sequence length="117" mass="13599">MQAEEIQNCCLQKKGVTESFPFENETLVFKVGGKIFLLMSLESQPLKISLKNTTEKNIELRTKYYQIEGAYHMNKTHWNTVICEGIKPDLIKELIDRSYDIIFQSLTKKIKDEVVNP</sequence>
<dbReference type="Gene3D" id="3.90.1150.30">
    <property type="match status" value="1"/>
</dbReference>
<proteinExistence type="predicted"/>